<dbReference type="EMBL" id="JALLPJ020000868">
    <property type="protein sequence ID" value="KAL3780944.1"/>
    <property type="molecule type" value="Genomic_DNA"/>
</dbReference>
<feature type="transmembrane region" description="Helical" evidence="16">
    <location>
        <begin position="242"/>
        <end position="258"/>
    </location>
</feature>
<evidence type="ECO:0000256" key="10">
    <source>
        <dbReference type="ARBA" id="ARBA00022723"/>
    </source>
</evidence>
<evidence type="ECO:0000259" key="17">
    <source>
        <dbReference type="Pfam" id="PF02516"/>
    </source>
</evidence>
<dbReference type="EC" id="2.4.99.18" evidence="6"/>
<organism evidence="19 20">
    <name type="scientific">Cyclotella atomus</name>
    <dbReference type="NCBI Taxonomy" id="382360"/>
    <lineage>
        <taxon>Eukaryota</taxon>
        <taxon>Sar</taxon>
        <taxon>Stramenopiles</taxon>
        <taxon>Ochrophyta</taxon>
        <taxon>Bacillariophyta</taxon>
        <taxon>Coscinodiscophyceae</taxon>
        <taxon>Thalassiosirophycidae</taxon>
        <taxon>Stephanodiscales</taxon>
        <taxon>Stephanodiscaceae</taxon>
        <taxon>Cyclotella</taxon>
    </lineage>
</organism>
<dbReference type="Pfam" id="PF02516">
    <property type="entry name" value="STT3"/>
    <property type="match status" value="2"/>
</dbReference>
<protein>
    <recommendedName>
        <fullName evidence="6">dolichyl-diphosphooligosaccharide--protein glycotransferase</fullName>
        <ecNumber evidence="6">2.4.99.18</ecNumber>
    </recommendedName>
</protein>
<name>A0ABD3P018_9STRA</name>
<feature type="transmembrane region" description="Helical" evidence="16">
    <location>
        <begin position="356"/>
        <end position="377"/>
    </location>
</feature>
<dbReference type="AlphaFoldDB" id="A0ABD3P018"/>
<evidence type="ECO:0000256" key="14">
    <source>
        <dbReference type="ARBA" id="ARBA00023211"/>
    </source>
</evidence>
<gene>
    <name evidence="19" type="ORF">ACHAWO_003984</name>
</gene>
<evidence type="ECO:0000256" key="15">
    <source>
        <dbReference type="ARBA" id="ARBA00048829"/>
    </source>
</evidence>
<dbReference type="GO" id="GO:0012505">
    <property type="term" value="C:endomembrane system"/>
    <property type="evidence" value="ECO:0007669"/>
    <property type="project" value="UniProtKB-SubCell"/>
</dbReference>
<evidence type="ECO:0000256" key="13">
    <source>
        <dbReference type="ARBA" id="ARBA00023136"/>
    </source>
</evidence>
<feature type="domain" description="Oligosaccharyl transferase STT3 N-terminal" evidence="17">
    <location>
        <begin position="39"/>
        <end position="140"/>
    </location>
</feature>
<evidence type="ECO:0000256" key="2">
    <source>
        <dbReference type="ARBA" id="ARBA00001946"/>
    </source>
</evidence>
<proteinExistence type="inferred from homology"/>
<feature type="transmembrane region" description="Helical" evidence="16">
    <location>
        <begin position="289"/>
        <end position="313"/>
    </location>
</feature>
<keyword evidence="14" id="KW-0464">Manganese</keyword>
<keyword evidence="11" id="KW-0460">Magnesium</keyword>
<feature type="transmembrane region" description="Helical" evidence="16">
    <location>
        <begin position="456"/>
        <end position="480"/>
    </location>
</feature>
<feature type="domain" description="STT3/PglB/AglB core" evidence="18">
    <location>
        <begin position="618"/>
        <end position="676"/>
    </location>
</feature>
<comment type="cofactor">
    <cofactor evidence="2">
        <name>Mg(2+)</name>
        <dbReference type="ChEBI" id="CHEBI:18420"/>
    </cofactor>
</comment>
<evidence type="ECO:0000256" key="4">
    <source>
        <dbReference type="ARBA" id="ARBA00004922"/>
    </source>
</evidence>
<comment type="caution">
    <text evidence="19">The sequence shown here is derived from an EMBL/GenBank/DDBJ whole genome shotgun (WGS) entry which is preliminary data.</text>
</comment>
<keyword evidence="7" id="KW-0328">Glycosyltransferase</keyword>
<comment type="subcellular location">
    <subcellularLocation>
        <location evidence="3">Endomembrane system</location>
        <topology evidence="3">Multi-pass membrane protein</topology>
    </subcellularLocation>
</comment>
<keyword evidence="20" id="KW-1185">Reference proteome</keyword>
<feature type="transmembrane region" description="Helical" evidence="16">
    <location>
        <begin position="544"/>
        <end position="564"/>
    </location>
</feature>
<keyword evidence="12 16" id="KW-1133">Transmembrane helix</keyword>
<evidence type="ECO:0000256" key="7">
    <source>
        <dbReference type="ARBA" id="ARBA00022676"/>
    </source>
</evidence>
<evidence type="ECO:0000256" key="12">
    <source>
        <dbReference type="ARBA" id="ARBA00022989"/>
    </source>
</evidence>
<evidence type="ECO:0000313" key="19">
    <source>
        <dbReference type="EMBL" id="KAL3780944.1"/>
    </source>
</evidence>
<reference evidence="19 20" key="1">
    <citation type="submission" date="2024-10" db="EMBL/GenBank/DDBJ databases">
        <title>Updated reference genomes for cyclostephanoid diatoms.</title>
        <authorList>
            <person name="Roberts W.R."/>
            <person name="Alverson A.J."/>
        </authorList>
    </citation>
    <scope>NUCLEOTIDE SEQUENCE [LARGE SCALE GENOMIC DNA]</scope>
    <source>
        <strain evidence="19 20">AJA010-31</strain>
    </source>
</reference>
<comment type="catalytic activity">
    <reaction evidence="15">
        <text>a di-trans,poly-cis-dolichyl diphosphooligosaccharide + L-asparaginyl-[protein] = N(4)-(oligosaccharide-(1-&gt;4)-N-acetyl-beta-D-glucosaminyl-(1-&gt;4)-N-acetyl-beta-D-glucosaminyl)-L-asparaginyl-[protein] + a di-trans,poly-cis-dolichyl diphosphate + H(+)</text>
        <dbReference type="Rhea" id="RHEA:22980"/>
        <dbReference type="Rhea" id="RHEA-COMP:12804"/>
        <dbReference type="Rhea" id="RHEA-COMP:12805"/>
        <dbReference type="Rhea" id="RHEA-COMP:19506"/>
        <dbReference type="Rhea" id="RHEA-COMP:19509"/>
        <dbReference type="ChEBI" id="CHEBI:15378"/>
        <dbReference type="ChEBI" id="CHEBI:50347"/>
        <dbReference type="ChEBI" id="CHEBI:57497"/>
        <dbReference type="ChEBI" id="CHEBI:57570"/>
        <dbReference type="ChEBI" id="CHEBI:132529"/>
        <dbReference type="EC" id="2.4.99.18"/>
    </reaction>
</comment>
<evidence type="ECO:0000256" key="16">
    <source>
        <dbReference type="SAM" id="Phobius"/>
    </source>
</evidence>
<keyword evidence="8" id="KW-0808">Transferase</keyword>
<feature type="domain" description="Oligosaccharyl transferase STT3 N-terminal" evidence="17">
    <location>
        <begin position="193"/>
        <end position="464"/>
    </location>
</feature>
<keyword evidence="13 16" id="KW-0472">Membrane</keyword>
<comment type="pathway">
    <text evidence="4">Protein modification; protein glycosylation.</text>
</comment>
<feature type="transmembrane region" description="Helical" evidence="16">
    <location>
        <begin position="117"/>
        <end position="138"/>
    </location>
</feature>
<feature type="transmembrane region" description="Helical" evidence="16">
    <location>
        <begin position="264"/>
        <end position="282"/>
    </location>
</feature>
<evidence type="ECO:0000259" key="18">
    <source>
        <dbReference type="Pfam" id="PF21436"/>
    </source>
</evidence>
<dbReference type="InterPro" id="IPR048999">
    <property type="entry name" value="STT3-PglB_core"/>
</dbReference>
<feature type="transmembrane region" description="Helical" evidence="16">
    <location>
        <begin position="416"/>
        <end position="435"/>
    </location>
</feature>
<dbReference type="GO" id="GO:0004579">
    <property type="term" value="F:dolichyl-diphosphooligosaccharide-protein glycotransferase activity"/>
    <property type="evidence" value="ECO:0007669"/>
    <property type="project" value="UniProtKB-EC"/>
</dbReference>
<evidence type="ECO:0000256" key="6">
    <source>
        <dbReference type="ARBA" id="ARBA00012605"/>
    </source>
</evidence>
<evidence type="ECO:0000256" key="8">
    <source>
        <dbReference type="ARBA" id="ARBA00022679"/>
    </source>
</evidence>
<dbReference type="Gene3D" id="3.40.50.12610">
    <property type="match status" value="1"/>
</dbReference>
<comment type="cofactor">
    <cofactor evidence="1">
        <name>Mn(2+)</name>
        <dbReference type="ChEBI" id="CHEBI:29035"/>
    </cofactor>
</comment>
<evidence type="ECO:0000256" key="1">
    <source>
        <dbReference type="ARBA" id="ARBA00001936"/>
    </source>
</evidence>
<feature type="transmembrane region" description="Helical" evidence="16">
    <location>
        <begin position="13"/>
        <end position="31"/>
    </location>
</feature>
<dbReference type="PANTHER" id="PTHR13872">
    <property type="entry name" value="DOLICHYL-DIPHOSPHOOLIGOSACCHARIDE--PROTEIN GLYCOSYLTRANSFERASE SUBUNIT"/>
    <property type="match status" value="1"/>
</dbReference>
<evidence type="ECO:0000256" key="11">
    <source>
        <dbReference type="ARBA" id="ARBA00022842"/>
    </source>
</evidence>
<evidence type="ECO:0000256" key="9">
    <source>
        <dbReference type="ARBA" id="ARBA00022692"/>
    </source>
</evidence>
<evidence type="ECO:0000313" key="20">
    <source>
        <dbReference type="Proteomes" id="UP001530400"/>
    </source>
</evidence>
<keyword evidence="10" id="KW-0479">Metal-binding</keyword>
<dbReference type="InterPro" id="IPR003674">
    <property type="entry name" value="Oligo_trans_STT3"/>
</dbReference>
<dbReference type="InterPro" id="IPR048307">
    <property type="entry name" value="STT3_N"/>
</dbReference>
<sequence length="732" mass="80988">MTLVAPSKSSSDYLLPLVWIGAVLCSVAFSLRSAFKIRIQSIEEFGMIIHDLDPYFNWRATQYLYDNGSAKFFKWFDHMSWYPLGRPVGTTIYPGMQFTAVFIKNHIIGDAMSLNDICCYMPAWFGVIASVVVGFMAYEASLDSNSMTLSSVILNALKGKYTDEARVKSVEKHIGYYRIPTMFGLESPAIESAVFAIGFMSIVPSHLLRSVGGLYDNESIAMTAMCLTFYFWMRSLRSGEKYSYIIGILTGIAYFYMVATWGGYIFVLNLIGAHAALLVLLGRFSNKVYLAYSSFYIVGTLLAIQVPVVGWIPLKSLEQLGPCAVFLGYQVLQYCEVLKKKHNWSRGEAWKFRAKFGIIALIGIAMIVVAVVPKGYFGPISSRVRGLFVPHTKTGNPLVDSVAEHFVTPTSAYREYLHILCILAPVGFILTLFRLGDSSSFLPLFAAAAYYFSRRMTRFIILTAPIASALAGVVCGHLVARSLSALTCNYETDDVVTMKQTKSNGKSKAGKKGSDATSCRSPTGITAIQCRIQTASKTKEGKTAIGITAIFILGGICYMGKAFYTECWRISVPRGGISAPLILSKNRARHPDGYDLDVIVDDYREACFWLRDKTPVDSRVLAWWDFGYQITSLANRTTTADGNTWNHEHIALVGKALTSKEEEGYQIAKHLADYIYIRIDGGAGNDLEKSPHYARIANSVFRDHCPGDPACHDFGVDVSSIDCFEPVTLAAT</sequence>
<dbReference type="Pfam" id="PF21436">
    <property type="entry name" value="STT3-PglB_core"/>
    <property type="match status" value="1"/>
</dbReference>
<dbReference type="Proteomes" id="UP001530400">
    <property type="component" value="Unassembled WGS sequence"/>
</dbReference>
<evidence type="ECO:0000256" key="3">
    <source>
        <dbReference type="ARBA" id="ARBA00004127"/>
    </source>
</evidence>
<dbReference type="PANTHER" id="PTHR13872:SF1">
    <property type="entry name" value="DOLICHYL-DIPHOSPHOOLIGOSACCHARIDE--PROTEIN GLYCOSYLTRANSFERASE SUBUNIT STT3B"/>
    <property type="match status" value="1"/>
</dbReference>
<evidence type="ECO:0000256" key="5">
    <source>
        <dbReference type="ARBA" id="ARBA00010810"/>
    </source>
</evidence>
<comment type="similarity">
    <text evidence="5">Belongs to the STT3 family.</text>
</comment>
<keyword evidence="9 16" id="KW-0812">Transmembrane</keyword>
<dbReference type="GO" id="GO:0046872">
    <property type="term" value="F:metal ion binding"/>
    <property type="evidence" value="ECO:0007669"/>
    <property type="project" value="UniProtKB-KW"/>
</dbReference>
<accession>A0ABD3P018</accession>